<keyword evidence="8" id="KW-1185">Reference proteome</keyword>
<gene>
    <name evidence="7" type="ORF">CCC_00534</name>
</gene>
<dbReference type="Proteomes" id="UP000031971">
    <property type="component" value="Unassembled WGS sequence"/>
</dbReference>
<protein>
    <submittedName>
        <fullName evidence="7">Putative integral membrane protein</fullName>
    </submittedName>
</protein>
<keyword evidence="4 6" id="KW-1133">Transmembrane helix</keyword>
<dbReference type="PANTHER" id="PTHR39087">
    <property type="entry name" value="UPF0104 MEMBRANE PROTEIN MJ1595"/>
    <property type="match status" value="1"/>
</dbReference>
<dbReference type="InterPro" id="IPR022791">
    <property type="entry name" value="L-PG_synthase/AglD"/>
</dbReference>
<dbReference type="EMBL" id="JXSL01000030">
    <property type="protein sequence ID" value="KIL97473.1"/>
    <property type="molecule type" value="Genomic_DNA"/>
</dbReference>
<evidence type="ECO:0000313" key="7">
    <source>
        <dbReference type="EMBL" id="KIL97473.1"/>
    </source>
</evidence>
<dbReference type="PANTHER" id="PTHR39087:SF2">
    <property type="entry name" value="UPF0104 MEMBRANE PROTEIN MJ1595"/>
    <property type="match status" value="1"/>
</dbReference>
<keyword evidence="2" id="KW-1003">Cell membrane</keyword>
<evidence type="ECO:0000256" key="6">
    <source>
        <dbReference type="SAM" id="Phobius"/>
    </source>
</evidence>
<dbReference type="AlphaFoldDB" id="A0A0C2YQS2"/>
<organism evidence="7 8">
    <name type="scientific">Paramagnetospirillum magnetotacticum MS-1</name>
    <dbReference type="NCBI Taxonomy" id="272627"/>
    <lineage>
        <taxon>Bacteria</taxon>
        <taxon>Pseudomonadati</taxon>
        <taxon>Pseudomonadota</taxon>
        <taxon>Alphaproteobacteria</taxon>
        <taxon>Rhodospirillales</taxon>
        <taxon>Magnetospirillaceae</taxon>
        <taxon>Paramagnetospirillum</taxon>
    </lineage>
</organism>
<reference evidence="7 8" key="1">
    <citation type="submission" date="2015-01" db="EMBL/GenBank/DDBJ databases">
        <title>Genome Sequence of Magnetospirillum magnetotacticum Strain MS-1.</title>
        <authorList>
            <person name="Marinov G.K."/>
            <person name="Smalley M.D."/>
            <person name="DeSalvo G."/>
        </authorList>
    </citation>
    <scope>NUCLEOTIDE SEQUENCE [LARGE SCALE GENOMIC DNA]</scope>
    <source>
        <strain evidence="7 8">MS-1</strain>
    </source>
</reference>
<dbReference type="NCBIfam" id="TIGR03476">
    <property type="entry name" value="HpnL"/>
    <property type="match status" value="1"/>
</dbReference>
<evidence type="ECO:0000313" key="8">
    <source>
        <dbReference type="Proteomes" id="UP000031971"/>
    </source>
</evidence>
<dbReference type="STRING" id="272627.CCC_00534"/>
<dbReference type="Pfam" id="PF03706">
    <property type="entry name" value="LPG_synthase_TM"/>
    <property type="match status" value="1"/>
</dbReference>
<keyword evidence="3 6" id="KW-0812">Transmembrane</keyword>
<evidence type="ECO:0000256" key="1">
    <source>
        <dbReference type="ARBA" id="ARBA00004651"/>
    </source>
</evidence>
<keyword evidence="5 6" id="KW-0472">Membrane</keyword>
<feature type="transmembrane region" description="Helical" evidence="6">
    <location>
        <begin position="55"/>
        <end position="78"/>
    </location>
</feature>
<feature type="transmembrane region" description="Helical" evidence="6">
    <location>
        <begin position="84"/>
        <end position="107"/>
    </location>
</feature>
<sequence>MAPGDRPGFGSMLVMRWIGESINTLLPVGQVGGDVARARLMAASGVRTQTAGAQVAVDFLLGIVSQAAFALMGVGALLLTAPGIAASFQAVAGTLVLVLLAGLLAALQRKGFFGGLSGIAKKVMGEETSSRLARGAAELDREVASILGDRPRMLAGFGWRLAGWLTHVGEAWILLSALGLPTNLETALALESLTWAIRSAAFLIPGAIGAQEGAIVAVGLLLGVPAESALALALAKRAREILVCGPGLLVWLFTERRGIKGLLAPERQN</sequence>
<dbReference type="NCBIfam" id="TIGR00374">
    <property type="entry name" value="flippase-like domain"/>
    <property type="match status" value="1"/>
</dbReference>
<evidence type="ECO:0000256" key="3">
    <source>
        <dbReference type="ARBA" id="ARBA00022692"/>
    </source>
</evidence>
<accession>A0A0C2YQS2</accession>
<evidence type="ECO:0000256" key="5">
    <source>
        <dbReference type="ARBA" id="ARBA00023136"/>
    </source>
</evidence>
<name>A0A0C2YQS2_PARME</name>
<dbReference type="GO" id="GO:0005886">
    <property type="term" value="C:plasma membrane"/>
    <property type="evidence" value="ECO:0007669"/>
    <property type="project" value="UniProtKB-SubCell"/>
</dbReference>
<evidence type="ECO:0000256" key="4">
    <source>
        <dbReference type="ARBA" id="ARBA00022989"/>
    </source>
</evidence>
<comment type="caution">
    <text evidence="7">The sequence shown here is derived from an EMBL/GenBank/DDBJ whole genome shotgun (WGS) entry which is preliminary data.</text>
</comment>
<comment type="subcellular location">
    <subcellularLocation>
        <location evidence="1">Cell membrane</location>
        <topology evidence="1">Multi-pass membrane protein</topology>
    </subcellularLocation>
</comment>
<evidence type="ECO:0000256" key="2">
    <source>
        <dbReference type="ARBA" id="ARBA00022475"/>
    </source>
</evidence>
<proteinExistence type="predicted"/>